<comment type="caution">
    <text evidence="6">The sequence shown here is derived from an EMBL/GenBank/DDBJ whole genome shotgun (WGS) entry which is preliminary data.</text>
</comment>
<dbReference type="PANTHER" id="PTHR23507:SF1">
    <property type="entry name" value="FI18259P1-RELATED"/>
    <property type="match status" value="1"/>
</dbReference>
<dbReference type="PANTHER" id="PTHR23507">
    <property type="entry name" value="ZGC:174356"/>
    <property type="match status" value="1"/>
</dbReference>
<evidence type="ECO:0000256" key="1">
    <source>
        <dbReference type="ARBA" id="ARBA00004141"/>
    </source>
</evidence>
<dbReference type="Pfam" id="PF07690">
    <property type="entry name" value="MFS_1"/>
    <property type="match status" value="1"/>
</dbReference>
<feature type="transmembrane region" description="Helical" evidence="5">
    <location>
        <begin position="20"/>
        <end position="37"/>
    </location>
</feature>
<accession>A0ABP0MC74</accession>
<protein>
    <recommendedName>
        <fullName evidence="8">Major facilitator superfamily (MFS) profile domain-containing protein</fullName>
    </recommendedName>
</protein>
<evidence type="ECO:0000256" key="4">
    <source>
        <dbReference type="ARBA" id="ARBA00023136"/>
    </source>
</evidence>
<keyword evidence="4 5" id="KW-0472">Membrane</keyword>
<dbReference type="Proteomes" id="UP001642464">
    <property type="component" value="Unassembled WGS sequence"/>
</dbReference>
<organism evidence="6 7">
    <name type="scientific">Durusdinium trenchii</name>
    <dbReference type="NCBI Taxonomy" id="1381693"/>
    <lineage>
        <taxon>Eukaryota</taxon>
        <taxon>Sar</taxon>
        <taxon>Alveolata</taxon>
        <taxon>Dinophyceae</taxon>
        <taxon>Suessiales</taxon>
        <taxon>Symbiodiniaceae</taxon>
        <taxon>Durusdinium</taxon>
    </lineage>
</organism>
<keyword evidence="7" id="KW-1185">Reference proteome</keyword>
<dbReference type="EMBL" id="CAXAMM010020835">
    <property type="protein sequence ID" value="CAK9048756.1"/>
    <property type="molecule type" value="Genomic_DNA"/>
</dbReference>
<gene>
    <name evidence="6" type="ORF">SCF082_LOCUS27114</name>
</gene>
<evidence type="ECO:0000313" key="6">
    <source>
        <dbReference type="EMBL" id="CAK9048756.1"/>
    </source>
</evidence>
<dbReference type="Gene3D" id="1.20.1250.20">
    <property type="entry name" value="MFS general substrate transporter like domains"/>
    <property type="match status" value="1"/>
</dbReference>
<name>A0ABP0MC74_9DINO</name>
<evidence type="ECO:0000313" key="7">
    <source>
        <dbReference type="Proteomes" id="UP001642464"/>
    </source>
</evidence>
<feature type="transmembrane region" description="Helical" evidence="5">
    <location>
        <begin position="91"/>
        <end position="110"/>
    </location>
</feature>
<dbReference type="InterPro" id="IPR036259">
    <property type="entry name" value="MFS_trans_sf"/>
</dbReference>
<evidence type="ECO:0000256" key="5">
    <source>
        <dbReference type="SAM" id="Phobius"/>
    </source>
</evidence>
<dbReference type="SUPFAM" id="SSF103473">
    <property type="entry name" value="MFS general substrate transporter"/>
    <property type="match status" value="1"/>
</dbReference>
<feature type="transmembrane region" description="Helical" evidence="5">
    <location>
        <begin position="57"/>
        <end position="79"/>
    </location>
</feature>
<evidence type="ECO:0000256" key="3">
    <source>
        <dbReference type="ARBA" id="ARBA00022989"/>
    </source>
</evidence>
<dbReference type="InterPro" id="IPR011701">
    <property type="entry name" value="MFS"/>
</dbReference>
<sequence>MAAMANTQDQSRTEHFMRALRVTVAAISGAGTATLQARQLLITKTAEPYGEDAVVEATTGLATAYSLGSVIEFILSPLFGRLSDRFGRKPLVLFLMIGPACMRTLCAVVNRPRARIRLLWLDFASARAIGIQPFMGMCGTMIGDVFPADAQPAARAQLSAAQALGSIIGNYLSGWWNARAGPQSTYLFTAAVPLLSLAFASVCLRETNANKKDYSAASNPKTLGSKSVFALLLDPECCLLAAALGLYEFMNYPPMNSVSILFMKERLKWGPLEAGRFASGWLPACCHWHLEQVATLCCSLASWRGPYSWVGHGVRPLASCRPSVLWDAWLRHNSSTAFGFVQPPKRAKFARSHWVLRCSQFRLSRCFRRSCTDALWLFDDAGMTQLN</sequence>
<keyword evidence="2 5" id="KW-0812">Transmembrane</keyword>
<reference evidence="6 7" key="1">
    <citation type="submission" date="2024-02" db="EMBL/GenBank/DDBJ databases">
        <authorList>
            <person name="Chen Y."/>
            <person name="Shah S."/>
            <person name="Dougan E. K."/>
            <person name="Thang M."/>
            <person name="Chan C."/>
        </authorList>
    </citation>
    <scope>NUCLEOTIDE SEQUENCE [LARGE SCALE GENOMIC DNA]</scope>
</reference>
<evidence type="ECO:0008006" key="8">
    <source>
        <dbReference type="Google" id="ProtNLM"/>
    </source>
</evidence>
<evidence type="ECO:0000256" key="2">
    <source>
        <dbReference type="ARBA" id="ARBA00022692"/>
    </source>
</evidence>
<keyword evidence="3 5" id="KW-1133">Transmembrane helix</keyword>
<proteinExistence type="predicted"/>
<comment type="subcellular location">
    <subcellularLocation>
        <location evidence="1">Membrane</location>
        <topology evidence="1">Multi-pass membrane protein</topology>
    </subcellularLocation>
</comment>